<dbReference type="EMBL" id="KN838619">
    <property type="protein sequence ID" value="KIK00776.1"/>
    <property type="molecule type" value="Genomic_DNA"/>
</dbReference>
<dbReference type="Proteomes" id="UP000054477">
    <property type="component" value="Unassembled WGS sequence"/>
</dbReference>
<gene>
    <name evidence="1" type="ORF">K443DRAFT_596844</name>
</gene>
<reference evidence="2" key="2">
    <citation type="submission" date="2015-01" db="EMBL/GenBank/DDBJ databases">
        <title>Evolutionary Origins and Diversification of the Mycorrhizal Mutualists.</title>
        <authorList>
            <consortium name="DOE Joint Genome Institute"/>
            <consortium name="Mycorrhizal Genomics Consortium"/>
            <person name="Kohler A."/>
            <person name="Kuo A."/>
            <person name="Nagy L.G."/>
            <person name="Floudas D."/>
            <person name="Copeland A."/>
            <person name="Barry K.W."/>
            <person name="Cichocki N."/>
            <person name="Veneault-Fourrey C."/>
            <person name="LaButti K."/>
            <person name="Lindquist E.A."/>
            <person name="Lipzen A."/>
            <person name="Lundell T."/>
            <person name="Morin E."/>
            <person name="Murat C."/>
            <person name="Riley R."/>
            <person name="Ohm R."/>
            <person name="Sun H."/>
            <person name="Tunlid A."/>
            <person name="Henrissat B."/>
            <person name="Grigoriev I.V."/>
            <person name="Hibbett D.S."/>
            <person name="Martin F."/>
        </authorList>
    </citation>
    <scope>NUCLEOTIDE SEQUENCE [LARGE SCALE GENOMIC DNA]</scope>
    <source>
        <strain evidence="2">LaAM-08-1</strain>
    </source>
</reference>
<protein>
    <submittedName>
        <fullName evidence="1">Unplaced genomic scaffold K443scaffold_84, whole genome shotgun sequence</fullName>
    </submittedName>
</protein>
<accession>A0A0C9X6S8</accession>
<dbReference type="HOGENOM" id="CLU_2904552_0_0_1"/>
<name>A0A0C9X6S8_9AGAR</name>
<keyword evidence="2" id="KW-1185">Reference proteome</keyword>
<sequence length="62" mass="6720">MQMVHTFAMESVPGAGPLHHLASAKSLRIGITAIQNPSLSLDLLTHSLKPKSFSTWAYVLSM</sequence>
<proteinExistence type="predicted"/>
<evidence type="ECO:0000313" key="2">
    <source>
        <dbReference type="Proteomes" id="UP000054477"/>
    </source>
</evidence>
<reference evidence="1 2" key="1">
    <citation type="submission" date="2014-04" db="EMBL/GenBank/DDBJ databases">
        <authorList>
            <consortium name="DOE Joint Genome Institute"/>
            <person name="Kuo A."/>
            <person name="Kohler A."/>
            <person name="Nagy L.G."/>
            <person name="Floudas D."/>
            <person name="Copeland A."/>
            <person name="Barry K.W."/>
            <person name="Cichocki N."/>
            <person name="Veneault-Fourrey C."/>
            <person name="LaButti K."/>
            <person name="Lindquist E.A."/>
            <person name="Lipzen A."/>
            <person name="Lundell T."/>
            <person name="Morin E."/>
            <person name="Murat C."/>
            <person name="Sun H."/>
            <person name="Tunlid A."/>
            <person name="Henrissat B."/>
            <person name="Grigoriev I.V."/>
            <person name="Hibbett D.S."/>
            <person name="Martin F."/>
            <person name="Nordberg H.P."/>
            <person name="Cantor M.N."/>
            <person name="Hua S.X."/>
        </authorList>
    </citation>
    <scope>NUCLEOTIDE SEQUENCE [LARGE SCALE GENOMIC DNA]</scope>
    <source>
        <strain evidence="1 2">LaAM-08-1</strain>
    </source>
</reference>
<evidence type="ECO:0000313" key="1">
    <source>
        <dbReference type="EMBL" id="KIK00776.1"/>
    </source>
</evidence>
<organism evidence="1 2">
    <name type="scientific">Laccaria amethystina LaAM-08-1</name>
    <dbReference type="NCBI Taxonomy" id="1095629"/>
    <lineage>
        <taxon>Eukaryota</taxon>
        <taxon>Fungi</taxon>
        <taxon>Dikarya</taxon>
        <taxon>Basidiomycota</taxon>
        <taxon>Agaricomycotina</taxon>
        <taxon>Agaricomycetes</taxon>
        <taxon>Agaricomycetidae</taxon>
        <taxon>Agaricales</taxon>
        <taxon>Agaricineae</taxon>
        <taxon>Hydnangiaceae</taxon>
        <taxon>Laccaria</taxon>
    </lineage>
</organism>
<dbReference type="AlphaFoldDB" id="A0A0C9X6S8"/>